<evidence type="ECO:0000313" key="2">
    <source>
        <dbReference type="EMBL" id="PIP88081.1"/>
    </source>
</evidence>
<comment type="caution">
    <text evidence="2">The sequence shown here is derived from an EMBL/GenBank/DDBJ whole genome shotgun (WGS) entry which is preliminary data.</text>
</comment>
<dbReference type="InterPro" id="IPR023883">
    <property type="entry name" value="CHP03980_redox-disulphide"/>
</dbReference>
<evidence type="ECO:0000313" key="3">
    <source>
        <dbReference type="Proteomes" id="UP000229981"/>
    </source>
</evidence>
<gene>
    <name evidence="2" type="ORF">COW80_02235</name>
</gene>
<accession>A0A2H0E1H6</accession>
<sequence>MRAFGGGDMAKTKAKTKVKIGRKMNLAELVTLYPQLVNVLMEDYGLHCVSCFAAGFDTLEEGAKIHGYDDRDIEKMVVRLNKLINK</sequence>
<dbReference type="EMBL" id="PCTU01000060">
    <property type="protein sequence ID" value="PIP88081.1"/>
    <property type="molecule type" value="Genomic_DNA"/>
</dbReference>
<dbReference type="Proteomes" id="UP000229981">
    <property type="component" value="Unassembled WGS sequence"/>
</dbReference>
<feature type="domain" description="DUF1858" evidence="1">
    <location>
        <begin position="22"/>
        <end position="71"/>
    </location>
</feature>
<dbReference type="Pfam" id="PF08984">
    <property type="entry name" value="DUF1858"/>
    <property type="match status" value="1"/>
</dbReference>
<name>A0A2H0E1H6_9BACT</name>
<reference evidence="2 3" key="1">
    <citation type="submission" date="2017-09" db="EMBL/GenBank/DDBJ databases">
        <title>Depth-based differentiation of microbial function through sediment-hosted aquifers and enrichment of novel symbionts in the deep terrestrial subsurface.</title>
        <authorList>
            <person name="Probst A.J."/>
            <person name="Ladd B."/>
            <person name="Jarett J.K."/>
            <person name="Geller-Mcgrath D.E."/>
            <person name="Sieber C.M."/>
            <person name="Emerson J.B."/>
            <person name="Anantharaman K."/>
            <person name="Thomas B.C."/>
            <person name="Malmstrom R."/>
            <person name="Stieglmeier M."/>
            <person name="Klingl A."/>
            <person name="Woyke T."/>
            <person name="Ryan C.M."/>
            <person name="Banfield J.F."/>
        </authorList>
    </citation>
    <scope>NUCLEOTIDE SEQUENCE [LARGE SCALE GENOMIC DNA]</scope>
    <source>
        <strain evidence="2">CG22_combo_CG10-13_8_21_14_all_01_47_9</strain>
    </source>
</reference>
<protein>
    <submittedName>
        <fullName evidence="2">Disulfide oxidoreductase</fullName>
    </submittedName>
</protein>
<dbReference type="PANTHER" id="PTHR39341">
    <property type="entry name" value="BSL7085 PROTEIN"/>
    <property type="match status" value="1"/>
</dbReference>
<organism evidence="2 3">
    <name type="scientific">Candidatus Beckwithbacteria bacterium CG22_combo_CG10-13_8_21_14_all_01_47_9</name>
    <dbReference type="NCBI Taxonomy" id="1974496"/>
    <lineage>
        <taxon>Bacteria</taxon>
        <taxon>Candidatus Beckwithiibacteriota</taxon>
    </lineage>
</organism>
<dbReference type="Gene3D" id="1.10.3910.10">
    <property type="entry name" value="SP0561-like"/>
    <property type="match status" value="1"/>
</dbReference>
<dbReference type="InterPro" id="IPR015077">
    <property type="entry name" value="DUF1858"/>
</dbReference>
<dbReference type="PANTHER" id="PTHR39341:SF1">
    <property type="entry name" value="DUF1858 DOMAIN-CONTAINING PROTEIN"/>
    <property type="match status" value="1"/>
</dbReference>
<proteinExistence type="predicted"/>
<evidence type="ECO:0000259" key="1">
    <source>
        <dbReference type="Pfam" id="PF08984"/>
    </source>
</evidence>
<dbReference type="NCBIfam" id="TIGR03980">
    <property type="entry name" value="prismane_assoc"/>
    <property type="match status" value="1"/>
</dbReference>
<dbReference type="InterPro" id="IPR038062">
    <property type="entry name" value="ScdA-like_N_sf"/>
</dbReference>
<dbReference type="AlphaFoldDB" id="A0A2H0E1H6"/>
<dbReference type="SUPFAM" id="SSF140683">
    <property type="entry name" value="SP0561-like"/>
    <property type="match status" value="1"/>
</dbReference>